<name>R9XZD0_9FLOR</name>
<reference evidence="2" key="1">
    <citation type="journal article" date="2013" name="PLoS ONE">
        <title>The Plastid Genome of the Red Macroalga Grateloupia taiwanensis (Halymeniaceae).</title>
        <authorList>
            <person name="Depriest M.S."/>
            <person name="Bhattacharya D."/>
            <person name="Lopez-Bautista J.M."/>
        </authorList>
    </citation>
    <scope>NUCLEOTIDE SEQUENCE</scope>
</reference>
<dbReference type="GeneID" id="16017134"/>
<evidence type="ECO:0000256" key="1">
    <source>
        <dbReference type="SAM" id="SignalP"/>
    </source>
</evidence>
<protein>
    <submittedName>
        <fullName evidence="2">Uncharacterized protein</fullName>
    </submittedName>
</protein>
<sequence length="39" mass="4320">MGSSLICVVVLIIVIYQLQKLIGSQDLNCCTSEQNLQHD</sequence>
<keyword evidence="1" id="KW-0732">Signal</keyword>
<geneLocation type="plastid" evidence="2"/>
<feature type="chain" id="PRO_5004493346" evidence="1">
    <location>
        <begin position="24"/>
        <end position="39"/>
    </location>
</feature>
<organism evidence="2">
    <name type="scientific">Phyllymenia taiwanensis</name>
    <dbReference type="NCBI Taxonomy" id="1260292"/>
    <lineage>
        <taxon>Eukaryota</taxon>
        <taxon>Rhodophyta</taxon>
        <taxon>Florideophyceae</taxon>
        <taxon>Rhodymeniophycidae</taxon>
        <taxon>Halymeniales</taxon>
        <taxon>Halymeniaceae</taxon>
        <taxon>Phyllymenia</taxon>
    </lineage>
</organism>
<reference evidence="2" key="2">
    <citation type="submission" date="2013-04" db="EMBL/GenBank/DDBJ databases">
        <authorList>
            <person name="DePriest M.S.Jr."/>
            <person name="Bhattacharya D."/>
            <person name="Lopez-Bautista J.M."/>
        </authorList>
    </citation>
    <scope>NUCLEOTIDE SEQUENCE</scope>
</reference>
<dbReference type="AlphaFoldDB" id="R9XZD0"/>
<dbReference type="RefSeq" id="YP_008144866.1">
    <property type="nucleotide sequence ID" value="NC_021618.1"/>
</dbReference>
<dbReference type="EMBL" id="KC894740">
    <property type="protein sequence ID" value="AGO19788.1"/>
    <property type="molecule type" value="Genomic_DNA"/>
</dbReference>
<accession>R9XZD0</accession>
<proteinExistence type="predicted"/>
<gene>
    <name evidence="2" type="primary">orf16</name>
</gene>
<feature type="signal peptide" evidence="1">
    <location>
        <begin position="1"/>
        <end position="23"/>
    </location>
</feature>
<evidence type="ECO:0000313" key="2">
    <source>
        <dbReference type="EMBL" id="AGO19788.1"/>
    </source>
</evidence>
<keyword evidence="2" id="KW-0934">Plastid</keyword>